<feature type="domain" description="GGDEF" evidence="4">
    <location>
        <begin position="432"/>
        <end position="564"/>
    </location>
</feature>
<dbReference type="SMART" id="SM00052">
    <property type="entry name" value="EAL"/>
    <property type="match status" value="1"/>
</dbReference>
<dbReference type="InterPro" id="IPR000014">
    <property type="entry name" value="PAS"/>
</dbReference>
<dbReference type="AlphaFoldDB" id="A0A062U955"/>
<dbReference type="CDD" id="cd01949">
    <property type="entry name" value="GGDEF"/>
    <property type="match status" value="1"/>
</dbReference>
<dbReference type="FunFam" id="3.30.70.270:FF:000001">
    <property type="entry name" value="Diguanylate cyclase domain protein"/>
    <property type="match status" value="1"/>
</dbReference>
<dbReference type="InterPro" id="IPR029787">
    <property type="entry name" value="Nucleotide_cyclase"/>
</dbReference>
<feature type="domain" description="EAL" evidence="3">
    <location>
        <begin position="575"/>
        <end position="829"/>
    </location>
</feature>
<feature type="domain" description="PAS" evidence="1">
    <location>
        <begin position="270"/>
        <end position="343"/>
    </location>
</feature>
<dbReference type="RefSeq" id="WP_034796458.1">
    <property type="nucleotide sequence ID" value="NZ_AWFF01000040.1"/>
</dbReference>
<dbReference type="PANTHER" id="PTHR44757">
    <property type="entry name" value="DIGUANYLATE CYCLASE DGCP"/>
    <property type="match status" value="1"/>
</dbReference>
<dbReference type="NCBIfam" id="TIGR00229">
    <property type="entry name" value="sensory_box"/>
    <property type="match status" value="2"/>
</dbReference>
<feature type="domain" description="PAS" evidence="1">
    <location>
        <begin position="142"/>
        <end position="187"/>
    </location>
</feature>
<dbReference type="Gene3D" id="3.20.20.450">
    <property type="entry name" value="EAL domain"/>
    <property type="match status" value="1"/>
</dbReference>
<dbReference type="eggNOG" id="COG5001">
    <property type="taxonomic scope" value="Bacteria"/>
</dbReference>
<sequence>MISHNSKRLKLRGSVVQETSLLDATLTAISDAVVRVDERGAIEYLNNSASEMCGIEIDDAQGLPFEVAFKLVGQKDRPLELLKGFEGHQSLPAKLVTSRLVARDVQVSTERQYCPRGKPRGLLVVLRDVTDLKVSQIALAESEALFREALDHAPIGLLVIDGNKLISFANRVAGKITGLPVADLVGKPFADIGILNGLGAERIRACSQSEAEDEIGLTYEVSTPKGEGEEIRLRICIRHVRDGRGAVQHSIMRMEDVTAEYQHSEALHKANELAQVTISSASEGIVCTDENGLITLCNPVAMRLIGREKNDVLGRRFGDLFRLLSNREGDDTANWVDRVIARGQSVRFHSMLELVVAGDKKQPVNMSIAPMQSADGRPIGSVALLQDASDIIALTKKLRSQAYTDEMTGCHNRRSFEERLREKVNERERRNSKDFLLFLDLDHFKAINDLCGHRVGDNVLRDVSKMLRKNVRESDLVARIGGDEFGIILYDTDKVRARGVAERLVSEVSAFRLSHNERVFRIGVSIGMVEIQDQLDIETAMTQADTACYSAKNSGRGRVCDFEEVAEDVSETQESRSWYHRLLEAVEEKRIILFLQQIVSKGGRCVGYEALMRLREKGGIYSPCDFLENARRGGIIPVLDRVMFEHVIQVLRDEEKSALFGEGQYISVNLSASSIADPAFRNWLEDVLDQNIDLVERIWFELTESERMRWTPQEKAFLESLRARGARLFLDDFGTGYNSFEVLKIMNVDGLKLDHSVIKDVITSPVDQALVGAALGICRHLGLEIVAEGVETSATASFLASLGVHKFQGYYFHYPEEVSTVEAGYPYSGSVEKSVDVPAVG</sequence>
<dbReference type="NCBIfam" id="TIGR00254">
    <property type="entry name" value="GGDEF"/>
    <property type="match status" value="1"/>
</dbReference>
<dbReference type="GO" id="GO:0003824">
    <property type="term" value="F:catalytic activity"/>
    <property type="evidence" value="ECO:0007669"/>
    <property type="project" value="UniProtKB-ARBA"/>
</dbReference>
<dbReference type="PROSITE" id="PS50112">
    <property type="entry name" value="PAS"/>
    <property type="match status" value="3"/>
</dbReference>
<dbReference type="SMART" id="SM00267">
    <property type="entry name" value="GGDEF"/>
    <property type="match status" value="1"/>
</dbReference>
<dbReference type="Pfam" id="PF00990">
    <property type="entry name" value="GGDEF"/>
    <property type="match status" value="1"/>
</dbReference>
<evidence type="ECO:0000259" key="1">
    <source>
        <dbReference type="PROSITE" id="PS50112"/>
    </source>
</evidence>
<dbReference type="InterPro" id="IPR000160">
    <property type="entry name" value="GGDEF_dom"/>
</dbReference>
<dbReference type="InterPro" id="IPR035965">
    <property type="entry name" value="PAS-like_dom_sf"/>
</dbReference>
<evidence type="ECO:0000259" key="4">
    <source>
        <dbReference type="PROSITE" id="PS50887"/>
    </source>
</evidence>
<dbReference type="STRING" id="1280946.HY29_15140"/>
<dbReference type="Pfam" id="PF00989">
    <property type="entry name" value="PAS"/>
    <property type="match status" value="1"/>
</dbReference>
<reference evidence="5 6" key="1">
    <citation type="journal article" date="2014" name="Antonie Van Leeuwenhoek">
        <title>Hyphomonas beringensis sp. nov. and Hyphomonas chukchiensis sp. nov., isolated from surface seawater of the Bering Sea and Chukchi Sea.</title>
        <authorList>
            <person name="Li C."/>
            <person name="Lai Q."/>
            <person name="Li G."/>
            <person name="Dong C."/>
            <person name="Wang J."/>
            <person name="Liao Y."/>
            <person name="Shao Z."/>
        </authorList>
    </citation>
    <scope>NUCLEOTIDE SEQUENCE [LARGE SCALE GENOMIC DNA]</scope>
    <source>
        <strain evidence="5 6">25B14_1</strain>
    </source>
</reference>
<feature type="domain" description="PAC" evidence="2">
    <location>
        <begin position="217"/>
        <end position="269"/>
    </location>
</feature>
<evidence type="ECO:0008006" key="7">
    <source>
        <dbReference type="Google" id="ProtNLM"/>
    </source>
</evidence>
<dbReference type="InterPro" id="IPR013767">
    <property type="entry name" value="PAS_fold"/>
</dbReference>
<feature type="domain" description="PAS" evidence="1">
    <location>
        <begin position="18"/>
        <end position="62"/>
    </location>
</feature>
<dbReference type="PANTHER" id="PTHR44757:SF4">
    <property type="entry name" value="DIGUANYLATE CYCLASE DGCE-RELATED"/>
    <property type="match status" value="1"/>
</dbReference>
<name>A0A062U955_9PROT</name>
<organism evidence="5 6">
    <name type="scientific">Hyphomonas beringensis</name>
    <dbReference type="NCBI Taxonomy" id="1280946"/>
    <lineage>
        <taxon>Bacteria</taxon>
        <taxon>Pseudomonadati</taxon>
        <taxon>Pseudomonadota</taxon>
        <taxon>Alphaproteobacteria</taxon>
        <taxon>Hyphomonadales</taxon>
        <taxon>Hyphomonadaceae</taxon>
        <taxon>Hyphomonas</taxon>
    </lineage>
</organism>
<dbReference type="SMART" id="SM00091">
    <property type="entry name" value="PAS"/>
    <property type="match status" value="3"/>
</dbReference>
<dbReference type="CDD" id="cd01948">
    <property type="entry name" value="EAL"/>
    <property type="match status" value="1"/>
</dbReference>
<dbReference type="InterPro" id="IPR035919">
    <property type="entry name" value="EAL_sf"/>
</dbReference>
<evidence type="ECO:0000313" key="5">
    <source>
        <dbReference type="EMBL" id="KCZ54263.1"/>
    </source>
</evidence>
<proteinExistence type="predicted"/>
<evidence type="ECO:0000259" key="2">
    <source>
        <dbReference type="PROSITE" id="PS50113"/>
    </source>
</evidence>
<dbReference type="PROSITE" id="PS50113">
    <property type="entry name" value="PAC"/>
    <property type="match status" value="1"/>
</dbReference>
<evidence type="ECO:0000313" key="6">
    <source>
        <dbReference type="Proteomes" id="UP000027037"/>
    </source>
</evidence>
<accession>A0A062U955</accession>
<dbReference type="SUPFAM" id="SSF141868">
    <property type="entry name" value="EAL domain-like"/>
    <property type="match status" value="1"/>
</dbReference>
<dbReference type="InterPro" id="IPR052155">
    <property type="entry name" value="Biofilm_reg_signaling"/>
</dbReference>
<dbReference type="SUPFAM" id="SSF55785">
    <property type="entry name" value="PYP-like sensor domain (PAS domain)"/>
    <property type="match status" value="3"/>
</dbReference>
<dbReference type="Gene3D" id="3.30.70.270">
    <property type="match status" value="1"/>
</dbReference>
<dbReference type="GO" id="GO:0006355">
    <property type="term" value="P:regulation of DNA-templated transcription"/>
    <property type="evidence" value="ECO:0007669"/>
    <property type="project" value="InterPro"/>
</dbReference>
<dbReference type="Gene3D" id="3.30.450.20">
    <property type="entry name" value="PAS domain"/>
    <property type="match status" value="3"/>
</dbReference>
<dbReference type="Pfam" id="PF13426">
    <property type="entry name" value="PAS_9"/>
    <property type="match status" value="1"/>
</dbReference>
<dbReference type="CDD" id="cd00130">
    <property type="entry name" value="PAS"/>
    <property type="match status" value="3"/>
</dbReference>
<comment type="caution">
    <text evidence="5">The sequence shown here is derived from an EMBL/GenBank/DDBJ whole genome shotgun (WGS) entry which is preliminary data.</text>
</comment>
<dbReference type="PATRIC" id="fig|1280946.3.peg.2034"/>
<dbReference type="EMBL" id="AWFF01000040">
    <property type="protein sequence ID" value="KCZ54263.1"/>
    <property type="molecule type" value="Genomic_DNA"/>
</dbReference>
<dbReference type="InterPro" id="IPR043128">
    <property type="entry name" value="Rev_trsase/Diguanyl_cyclase"/>
</dbReference>
<dbReference type="Proteomes" id="UP000027037">
    <property type="component" value="Unassembled WGS sequence"/>
</dbReference>
<gene>
    <name evidence="5" type="ORF">HY29_15140</name>
</gene>
<dbReference type="Pfam" id="PF13188">
    <property type="entry name" value="PAS_8"/>
    <property type="match status" value="1"/>
</dbReference>
<protein>
    <recommendedName>
        <fullName evidence="7">Diguanylate cyclase</fullName>
    </recommendedName>
</protein>
<dbReference type="OrthoDB" id="7279500at2"/>
<dbReference type="InterPro" id="IPR001633">
    <property type="entry name" value="EAL_dom"/>
</dbReference>
<evidence type="ECO:0000259" key="3">
    <source>
        <dbReference type="PROSITE" id="PS50883"/>
    </source>
</evidence>
<keyword evidence="6" id="KW-1185">Reference proteome</keyword>
<dbReference type="Pfam" id="PF00563">
    <property type="entry name" value="EAL"/>
    <property type="match status" value="1"/>
</dbReference>
<dbReference type="InterPro" id="IPR000700">
    <property type="entry name" value="PAS-assoc_C"/>
</dbReference>
<dbReference type="PROSITE" id="PS50887">
    <property type="entry name" value="GGDEF"/>
    <property type="match status" value="1"/>
</dbReference>
<dbReference type="SUPFAM" id="SSF55073">
    <property type="entry name" value="Nucleotide cyclase"/>
    <property type="match status" value="1"/>
</dbReference>
<dbReference type="PROSITE" id="PS50883">
    <property type="entry name" value="EAL"/>
    <property type="match status" value="1"/>
</dbReference>